<evidence type="ECO:0000256" key="4">
    <source>
        <dbReference type="ARBA" id="ARBA00023136"/>
    </source>
</evidence>
<dbReference type="OrthoDB" id="9793277at2"/>
<accession>A0A4P8KYY4</accession>
<keyword evidence="4" id="KW-0472">Membrane</keyword>
<reference evidence="7 8" key="1">
    <citation type="submission" date="2019-05" db="EMBL/GenBank/DDBJ databases">
        <title>The Complete Genome Sequence of the n-alkane-degrading Desulfoglaeba alkanexedens ALDC reveals multiple alkylsuccinate synthase gene clusters.</title>
        <authorList>
            <person name="Callaghan A.V."/>
            <person name="Davidova I.A."/>
            <person name="Duncan K.E."/>
            <person name="Morris B."/>
            <person name="McInerney M.J."/>
        </authorList>
    </citation>
    <scope>NUCLEOTIDE SEQUENCE [LARGE SCALE GENOMIC DNA]</scope>
    <source>
        <strain evidence="7 8">ALDC</strain>
    </source>
</reference>
<dbReference type="InterPro" id="IPR010652">
    <property type="entry name" value="DUF1232"/>
</dbReference>
<name>A0A4P8KYY4_9BACT</name>
<evidence type="ECO:0000313" key="7">
    <source>
        <dbReference type="EMBL" id="QCQ20726.1"/>
    </source>
</evidence>
<protein>
    <submittedName>
        <fullName evidence="7">DUF1232 domain-containing protein</fullName>
    </submittedName>
</protein>
<organism evidence="7 8">
    <name type="scientific">Desulfoglaeba alkanexedens ALDC</name>
    <dbReference type="NCBI Taxonomy" id="980445"/>
    <lineage>
        <taxon>Bacteria</taxon>
        <taxon>Pseudomonadati</taxon>
        <taxon>Thermodesulfobacteriota</taxon>
        <taxon>Syntrophobacteria</taxon>
        <taxon>Syntrophobacterales</taxon>
        <taxon>Syntrophobacteraceae</taxon>
        <taxon>Desulfoglaeba</taxon>
    </lineage>
</organism>
<dbReference type="AlphaFoldDB" id="A0A4P8KYY4"/>
<proteinExistence type="predicted"/>
<evidence type="ECO:0000256" key="5">
    <source>
        <dbReference type="SAM" id="MobiDB-lite"/>
    </source>
</evidence>
<evidence type="ECO:0000256" key="3">
    <source>
        <dbReference type="ARBA" id="ARBA00022989"/>
    </source>
</evidence>
<dbReference type="EMBL" id="CP040098">
    <property type="protein sequence ID" value="QCQ20726.1"/>
    <property type="molecule type" value="Genomic_DNA"/>
</dbReference>
<gene>
    <name evidence="7" type="ORF">FDQ92_00010</name>
</gene>
<keyword evidence="3" id="KW-1133">Transmembrane helix</keyword>
<reference evidence="7 8" key="2">
    <citation type="submission" date="2019-05" db="EMBL/GenBank/DDBJ databases">
        <authorList>
            <person name="Suflita J.M."/>
            <person name="Marks C.R."/>
        </authorList>
    </citation>
    <scope>NUCLEOTIDE SEQUENCE [LARGE SCALE GENOMIC DNA]</scope>
    <source>
        <strain evidence="7 8">ALDC</strain>
    </source>
</reference>
<dbReference type="Pfam" id="PF06803">
    <property type="entry name" value="DUF1232"/>
    <property type="match status" value="1"/>
</dbReference>
<evidence type="ECO:0000256" key="1">
    <source>
        <dbReference type="ARBA" id="ARBA00004127"/>
    </source>
</evidence>
<dbReference type="Proteomes" id="UP000298602">
    <property type="component" value="Chromosome"/>
</dbReference>
<feature type="compositionally biased region" description="Basic and acidic residues" evidence="5">
    <location>
        <begin position="59"/>
        <end position="77"/>
    </location>
</feature>
<keyword evidence="8" id="KW-1185">Reference proteome</keyword>
<dbReference type="GO" id="GO:0012505">
    <property type="term" value="C:endomembrane system"/>
    <property type="evidence" value="ECO:0007669"/>
    <property type="project" value="UniProtKB-SubCell"/>
</dbReference>
<dbReference type="RefSeq" id="WP_137422696.1">
    <property type="nucleotide sequence ID" value="NZ_CP040098.1"/>
</dbReference>
<feature type="region of interest" description="Disordered" evidence="5">
    <location>
        <begin position="49"/>
        <end position="126"/>
    </location>
</feature>
<keyword evidence="2" id="KW-0812">Transmembrane</keyword>
<dbReference type="KEGG" id="dax:FDQ92_00010"/>
<evidence type="ECO:0000259" key="6">
    <source>
        <dbReference type="Pfam" id="PF06803"/>
    </source>
</evidence>
<comment type="subcellular location">
    <subcellularLocation>
        <location evidence="1">Endomembrane system</location>
        <topology evidence="1">Multi-pass membrane protein</topology>
    </subcellularLocation>
</comment>
<sequence length="126" mass="13754">MLKRFWPVLLWLLYFVSPVDLFPDTVFGPGWTDDVALLGLLLVLEAPETGSRKRGGRLARPEHGLRPGPRRGPDGGHRTSAGNAGGAGKLHTGGTPSKCWAYRPTQAGMRSGRRITDRPIATIRTR</sequence>
<evidence type="ECO:0000313" key="8">
    <source>
        <dbReference type="Proteomes" id="UP000298602"/>
    </source>
</evidence>
<feature type="domain" description="DUF1232" evidence="6">
    <location>
        <begin position="9"/>
        <end position="39"/>
    </location>
</feature>
<evidence type="ECO:0000256" key="2">
    <source>
        <dbReference type="ARBA" id="ARBA00022692"/>
    </source>
</evidence>